<keyword evidence="1" id="KW-0472">Membrane</keyword>
<dbReference type="Proteomes" id="UP000053237">
    <property type="component" value="Unassembled WGS sequence"/>
</dbReference>
<keyword evidence="1" id="KW-1133">Transmembrane helix</keyword>
<feature type="transmembrane region" description="Helical" evidence="1">
    <location>
        <begin position="82"/>
        <end position="100"/>
    </location>
</feature>
<accession>A0A024G464</accession>
<proteinExistence type="predicted"/>
<sequence length="116" mass="12759">MLTLVAGQPLLTYILGMLTGICGYFGSRSPITIHKLKLVYLFNILNYTMVLFGLLICLDPIAYSPAESQMQDSWITISSTTARIVICVLLGVSNALLHIVSIRMSMPFKNYLASGI</sequence>
<dbReference type="InParanoid" id="A0A024G464"/>
<evidence type="ECO:0000256" key="1">
    <source>
        <dbReference type="SAM" id="Phobius"/>
    </source>
</evidence>
<protein>
    <submittedName>
        <fullName evidence="2">Uncharacterized protein</fullName>
    </submittedName>
</protein>
<name>A0A024G464_9STRA</name>
<keyword evidence="1" id="KW-0812">Transmembrane</keyword>
<keyword evidence="3" id="KW-1185">Reference proteome</keyword>
<feature type="transmembrane region" description="Helical" evidence="1">
    <location>
        <begin position="6"/>
        <end position="26"/>
    </location>
</feature>
<comment type="caution">
    <text evidence="2">The sequence shown here is derived from an EMBL/GenBank/DDBJ whole genome shotgun (WGS) entry which is preliminary data.</text>
</comment>
<reference evidence="2 3" key="1">
    <citation type="submission" date="2012-05" db="EMBL/GenBank/DDBJ databases">
        <title>Recombination and specialization in a pathogen metapopulation.</title>
        <authorList>
            <person name="Gardiner A."/>
            <person name="Kemen E."/>
            <person name="Schultz-Larsen T."/>
            <person name="MacLean D."/>
            <person name="Van Oosterhout C."/>
            <person name="Jones J.D.G."/>
        </authorList>
    </citation>
    <scope>NUCLEOTIDE SEQUENCE [LARGE SCALE GENOMIC DNA]</scope>
    <source>
        <strain evidence="2 3">Ac Nc2</strain>
    </source>
</reference>
<dbReference type="EMBL" id="CAIX01000014">
    <property type="protein sequence ID" value="CCI41104.1"/>
    <property type="molecule type" value="Genomic_DNA"/>
</dbReference>
<evidence type="ECO:0000313" key="3">
    <source>
        <dbReference type="Proteomes" id="UP000053237"/>
    </source>
</evidence>
<organism evidence="2 3">
    <name type="scientific">Albugo candida</name>
    <dbReference type="NCBI Taxonomy" id="65357"/>
    <lineage>
        <taxon>Eukaryota</taxon>
        <taxon>Sar</taxon>
        <taxon>Stramenopiles</taxon>
        <taxon>Oomycota</taxon>
        <taxon>Peronosporomycetes</taxon>
        <taxon>Albuginales</taxon>
        <taxon>Albuginaceae</taxon>
        <taxon>Albugo</taxon>
    </lineage>
</organism>
<evidence type="ECO:0000313" key="2">
    <source>
        <dbReference type="EMBL" id="CCI41104.1"/>
    </source>
</evidence>
<feature type="transmembrane region" description="Helical" evidence="1">
    <location>
        <begin position="38"/>
        <end position="62"/>
    </location>
</feature>
<gene>
    <name evidence="2" type="ORF">BN9_018880</name>
</gene>
<dbReference type="AlphaFoldDB" id="A0A024G464"/>